<dbReference type="PANTHER" id="PTHR10369">
    <property type="entry name" value="60S RIBOSOMAL PROTEIN L36A/L44"/>
    <property type="match status" value="1"/>
</dbReference>
<dbReference type="Pfam" id="PF00935">
    <property type="entry name" value="Ribosomal_L44"/>
    <property type="match status" value="1"/>
</dbReference>
<keyword evidence="5" id="KW-1185">Reference proteome</keyword>
<dbReference type="GO" id="GO:1990904">
    <property type="term" value="C:ribonucleoprotein complex"/>
    <property type="evidence" value="ECO:0007669"/>
    <property type="project" value="UniProtKB-KW"/>
</dbReference>
<dbReference type="FunFam" id="3.10.450.80:FF:000001">
    <property type="entry name" value="60S ribosomal protein L44"/>
    <property type="match status" value="1"/>
</dbReference>
<dbReference type="GO" id="GO:0005829">
    <property type="term" value="C:cytosol"/>
    <property type="evidence" value="ECO:0007669"/>
    <property type="project" value="UniProtKB-ARBA"/>
</dbReference>
<dbReference type="GO" id="GO:0005840">
    <property type="term" value="C:ribosome"/>
    <property type="evidence" value="ECO:0007669"/>
    <property type="project" value="UniProtKB-KW"/>
</dbReference>
<dbReference type="Proteomes" id="UP001488838">
    <property type="component" value="Unassembled WGS sequence"/>
</dbReference>
<comment type="caution">
    <text evidence="4">The sequence shown here is derived from an EMBL/GenBank/DDBJ whole genome shotgun (WGS) entry which is preliminary data.</text>
</comment>
<dbReference type="GO" id="GO:0006412">
    <property type="term" value="P:translation"/>
    <property type="evidence" value="ECO:0007669"/>
    <property type="project" value="InterPro"/>
</dbReference>
<dbReference type="GO" id="GO:0003735">
    <property type="term" value="F:structural constituent of ribosome"/>
    <property type="evidence" value="ECO:0007669"/>
    <property type="project" value="InterPro"/>
</dbReference>
<evidence type="ECO:0000256" key="3">
    <source>
        <dbReference type="ARBA" id="ARBA00023274"/>
    </source>
</evidence>
<dbReference type="InterPro" id="IPR011332">
    <property type="entry name" value="Ribosomal_zn-bd"/>
</dbReference>
<dbReference type="InterPro" id="IPR000552">
    <property type="entry name" value="Ribosomal_eL44"/>
</dbReference>
<keyword evidence="3" id="KW-0687">Ribonucleoprotein</keyword>
<organism evidence="4 5">
    <name type="scientific">Myodes glareolus</name>
    <name type="common">Bank vole</name>
    <name type="synonym">Clethrionomys glareolus</name>
    <dbReference type="NCBI Taxonomy" id="447135"/>
    <lineage>
        <taxon>Eukaryota</taxon>
        <taxon>Metazoa</taxon>
        <taxon>Chordata</taxon>
        <taxon>Craniata</taxon>
        <taxon>Vertebrata</taxon>
        <taxon>Euteleostomi</taxon>
        <taxon>Mammalia</taxon>
        <taxon>Eutheria</taxon>
        <taxon>Euarchontoglires</taxon>
        <taxon>Glires</taxon>
        <taxon>Rodentia</taxon>
        <taxon>Myomorpha</taxon>
        <taxon>Muroidea</taxon>
        <taxon>Cricetidae</taxon>
        <taxon>Arvicolinae</taxon>
        <taxon>Myodes</taxon>
    </lineage>
</organism>
<dbReference type="Gene3D" id="3.10.450.80">
    <property type="match status" value="1"/>
</dbReference>
<evidence type="ECO:0000256" key="1">
    <source>
        <dbReference type="ARBA" id="ARBA00009364"/>
    </source>
</evidence>
<dbReference type="SUPFAM" id="SSF57829">
    <property type="entry name" value="Zn-binding ribosomal proteins"/>
    <property type="match status" value="1"/>
</dbReference>
<reference evidence="4 5" key="1">
    <citation type="journal article" date="2023" name="bioRxiv">
        <title>Conserved and derived expression patterns and positive selection on dental genes reveal complex evolutionary context of ever-growing rodent molars.</title>
        <authorList>
            <person name="Calamari Z.T."/>
            <person name="Song A."/>
            <person name="Cohen E."/>
            <person name="Akter M."/>
            <person name="Roy R.D."/>
            <person name="Hallikas O."/>
            <person name="Christensen M.M."/>
            <person name="Li P."/>
            <person name="Marangoni P."/>
            <person name="Jernvall J."/>
            <person name="Klein O.D."/>
        </authorList>
    </citation>
    <scope>NUCLEOTIDE SEQUENCE [LARGE SCALE GENOMIC DNA]</scope>
    <source>
        <strain evidence="4">V071</strain>
    </source>
</reference>
<evidence type="ECO:0000313" key="4">
    <source>
        <dbReference type="EMBL" id="KAK7807379.1"/>
    </source>
</evidence>
<name>A0AAW0HZ62_MYOGA</name>
<dbReference type="EMBL" id="JBBHLL010000273">
    <property type="protein sequence ID" value="KAK7807379.1"/>
    <property type="molecule type" value="Genomic_DNA"/>
</dbReference>
<comment type="similarity">
    <text evidence="1">Belongs to the eukaryotic ribosomal protein eL42 family.</text>
</comment>
<evidence type="ECO:0000313" key="5">
    <source>
        <dbReference type="Proteomes" id="UP001488838"/>
    </source>
</evidence>
<evidence type="ECO:0000256" key="2">
    <source>
        <dbReference type="ARBA" id="ARBA00022980"/>
    </source>
</evidence>
<proteinExistence type="inferred from homology"/>
<sequence length="86" mass="10121">MVDVPETYWTFCEKCGKHQPHQVTQHKNVKDPLYAQRKWHDDRKQDGYGDQTKPIFNKQAKTTKKTVLYAEPNCSEYAGQYDMLAL</sequence>
<accession>A0AAW0HZ62</accession>
<dbReference type="AlphaFoldDB" id="A0AAW0HZ62"/>
<protein>
    <submittedName>
        <fullName evidence="4">Uncharacterized protein</fullName>
    </submittedName>
</protein>
<gene>
    <name evidence="4" type="ORF">U0070_026813</name>
</gene>
<dbReference type="InterPro" id="IPR053708">
    <property type="entry name" value="Ribosomal_LSU_eL42"/>
</dbReference>
<keyword evidence="2" id="KW-0689">Ribosomal protein</keyword>